<dbReference type="InterPro" id="IPR027954">
    <property type="entry name" value="Transcobalamin-like_C"/>
</dbReference>
<dbReference type="Gene3D" id="2.170.130.30">
    <property type="match status" value="1"/>
</dbReference>
<feature type="domain" description="Transcobalamin-like C-terminal" evidence="3">
    <location>
        <begin position="151"/>
        <end position="225"/>
    </location>
</feature>
<organism evidence="4 5">
    <name type="scientific">Cohnella yongneupensis</name>
    <dbReference type="NCBI Taxonomy" id="425006"/>
    <lineage>
        <taxon>Bacteria</taxon>
        <taxon>Bacillati</taxon>
        <taxon>Bacillota</taxon>
        <taxon>Bacilli</taxon>
        <taxon>Bacillales</taxon>
        <taxon>Paenibacillaceae</taxon>
        <taxon>Cohnella</taxon>
    </lineage>
</organism>
<dbReference type="RefSeq" id="WP_378111889.1">
    <property type="nucleotide sequence ID" value="NZ_JBHSNC010000032.1"/>
</dbReference>
<dbReference type="Pfam" id="PF14478">
    <property type="entry name" value="DUF4430"/>
    <property type="match status" value="1"/>
</dbReference>
<dbReference type="Proteomes" id="UP001596108">
    <property type="component" value="Unassembled WGS sequence"/>
</dbReference>
<feature type="signal peptide" evidence="2">
    <location>
        <begin position="1"/>
        <end position="30"/>
    </location>
</feature>
<feature type="compositionally biased region" description="Polar residues" evidence="1">
    <location>
        <begin position="64"/>
        <end position="73"/>
    </location>
</feature>
<feature type="region of interest" description="Disordered" evidence="1">
    <location>
        <begin position="50"/>
        <end position="120"/>
    </location>
</feature>
<dbReference type="EMBL" id="JBHSNC010000032">
    <property type="protein sequence ID" value="MFC5529954.1"/>
    <property type="molecule type" value="Genomic_DNA"/>
</dbReference>
<evidence type="ECO:0000313" key="5">
    <source>
        <dbReference type="Proteomes" id="UP001596108"/>
    </source>
</evidence>
<gene>
    <name evidence="4" type="ORF">ACFPQ4_10915</name>
</gene>
<comment type="caution">
    <text evidence="4">The sequence shown here is derived from an EMBL/GenBank/DDBJ whole genome shotgun (WGS) entry which is preliminary data.</text>
</comment>
<evidence type="ECO:0000313" key="4">
    <source>
        <dbReference type="EMBL" id="MFC5529954.1"/>
    </source>
</evidence>
<name>A0ABW0R0A8_9BACL</name>
<reference evidence="5" key="1">
    <citation type="journal article" date="2019" name="Int. J. Syst. Evol. Microbiol.">
        <title>The Global Catalogue of Microorganisms (GCM) 10K type strain sequencing project: providing services to taxonomists for standard genome sequencing and annotation.</title>
        <authorList>
            <consortium name="The Broad Institute Genomics Platform"/>
            <consortium name="The Broad Institute Genome Sequencing Center for Infectious Disease"/>
            <person name="Wu L."/>
            <person name="Ma J."/>
        </authorList>
    </citation>
    <scope>NUCLEOTIDE SEQUENCE [LARGE SCALE GENOMIC DNA]</scope>
    <source>
        <strain evidence="5">CGMCC 1.18578</strain>
    </source>
</reference>
<feature type="compositionally biased region" description="Low complexity" evidence="1">
    <location>
        <begin position="51"/>
        <end position="63"/>
    </location>
</feature>
<accession>A0ABW0R0A8</accession>
<keyword evidence="2" id="KW-0732">Signal</keyword>
<feature type="chain" id="PRO_5045967582" evidence="2">
    <location>
        <begin position="31"/>
        <end position="240"/>
    </location>
</feature>
<evidence type="ECO:0000259" key="3">
    <source>
        <dbReference type="Pfam" id="PF14478"/>
    </source>
</evidence>
<keyword evidence="5" id="KW-1185">Reference proteome</keyword>
<evidence type="ECO:0000256" key="2">
    <source>
        <dbReference type="SAM" id="SignalP"/>
    </source>
</evidence>
<evidence type="ECO:0000256" key="1">
    <source>
        <dbReference type="SAM" id="MobiDB-lite"/>
    </source>
</evidence>
<dbReference type="PROSITE" id="PS51257">
    <property type="entry name" value="PROKAR_LIPOPROTEIN"/>
    <property type="match status" value="1"/>
</dbReference>
<proteinExistence type="predicted"/>
<sequence length="240" mass="24298">MGRKMGALLRCVVALLVAMAVLAGCSGVNANNAGKQPVVSASVESQIAPVASEEAAGSSAESGNSPVASPDSSQEVESDATGEMVKGAEESALPSAVAPSDVGSAGGKAGAEKPAASDSATPVVEEVTFSIIGNEEWGTIVDAEQVTLKDGDTASSVLKRVAKAHRLAYEIRGSGAMTYIEGIDGLYEFDNGPTSGWKFRVNGAVPDIGAGSYELKSGDRLEWLYVESDELAASGEGSAP</sequence>
<protein>
    <submittedName>
        <fullName evidence="4">DUF4430 domain-containing protein</fullName>
    </submittedName>
</protein>